<protein>
    <submittedName>
        <fullName evidence="2">Uncharacterized protein</fullName>
    </submittedName>
</protein>
<comment type="caution">
    <text evidence="2">The sequence shown here is derived from an EMBL/GenBank/DDBJ whole genome shotgun (WGS) entry which is preliminary data.</text>
</comment>
<proteinExistence type="predicted"/>
<sequence length="70" mass="7953">MPSARSCAVPRRRDPRRLPRAEQVQRADARACGGRVPTEIANVEDALDGNERRGREHRAHELRVQRGNDI</sequence>
<feature type="compositionally biased region" description="Basic and acidic residues" evidence="1">
    <location>
        <begin position="16"/>
        <end position="29"/>
    </location>
</feature>
<name>A0A1C7LXB9_GRIFR</name>
<accession>A0A1C7LXB9</accession>
<dbReference type="AlphaFoldDB" id="A0A1C7LXB9"/>
<evidence type="ECO:0000313" key="3">
    <source>
        <dbReference type="Proteomes" id="UP000092993"/>
    </source>
</evidence>
<feature type="region of interest" description="Disordered" evidence="1">
    <location>
        <begin position="1"/>
        <end position="32"/>
    </location>
</feature>
<evidence type="ECO:0000313" key="2">
    <source>
        <dbReference type="EMBL" id="OBZ69343.1"/>
    </source>
</evidence>
<organism evidence="2 3">
    <name type="scientific">Grifola frondosa</name>
    <name type="common">Maitake</name>
    <name type="synonym">Polyporus frondosus</name>
    <dbReference type="NCBI Taxonomy" id="5627"/>
    <lineage>
        <taxon>Eukaryota</taxon>
        <taxon>Fungi</taxon>
        <taxon>Dikarya</taxon>
        <taxon>Basidiomycota</taxon>
        <taxon>Agaricomycotina</taxon>
        <taxon>Agaricomycetes</taxon>
        <taxon>Polyporales</taxon>
        <taxon>Grifolaceae</taxon>
        <taxon>Grifola</taxon>
    </lineage>
</organism>
<feature type="region of interest" description="Disordered" evidence="1">
    <location>
        <begin position="49"/>
        <end position="70"/>
    </location>
</feature>
<keyword evidence="3" id="KW-1185">Reference proteome</keyword>
<dbReference type="EMBL" id="LUGG01000018">
    <property type="protein sequence ID" value="OBZ69343.1"/>
    <property type="molecule type" value="Genomic_DNA"/>
</dbReference>
<evidence type="ECO:0000256" key="1">
    <source>
        <dbReference type="SAM" id="MobiDB-lite"/>
    </source>
</evidence>
<reference evidence="2 3" key="1">
    <citation type="submission" date="2016-03" db="EMBL/GenBank/DDBJ databases">
        <title>Whole genome sequencing of Grifola frondosa 9006-11.</title>
        <authorList>
            <person name="Min B."/>
            <person name="Park H."/>
            <person name="Kim J.-G."/>
            <person name="Cho H."/>
            <person name="Oh Y.-L."/>
            <person name="Kong W.-S."/>
            <person name="Choi I.-G."/>
        </authorList>
    </citation>
    <scope>NUCLEOTIDE SEQUENCE [LARGE SCALE GENOMIC DNA]</scope>
    <source>
        <strain evidence="2 3">9006-11</strain>
    </source>
</reference>
<dbReference type="Proteomes" id="UP000092993">
    <property type="component" value="Unassembled WGS sequence"/>
</dbReference>
<gene>
    <name evidence="2" type="ORF">A0H81_10840</name>
</gene>